<dbReference type="EMBL" id="BLLB01000003">
    <property type="protein sequence ID" value="GFH05505.1"/>
    <property type="molecule type" value="Genomic_DNA"/>
</dbReference>
<accession>A0A7I9ZWX1</accession>
<sequence>MIVEHHPLDRDARFQRFQEVPGDGLALPVTVGGEVELVDVLEQILQLGDGALLVRADDVERLEVGVDVDPEARPRLGLVLGRDVGGGPGQVADVPAGRLDDVVGPQVAGYFARLCRRLDNDKSSNSTIAPAAAVLVSHL</sequence>
<gene>
    <name evidence="1" type="ORF">MHIP_59880</name>
</gene>
<proteinExistence type="predicted"/>
<organism evidence="1 2">
    <name type="scientific">Mycolicibacterium hippocampi</name>
    <dbReference type="NCBI Taxonomy" id="659824"/>
    <lineage>
        <taxon>Bacteria</taxon>
        <taxon>Bacillati</taxon>
        <taxon>Actinomycetota</taxon>
        <taxon>Actinomycetes</taxon>
        <taxon>Mycobacteriales</taxon>
        <taxon>Mycobacteriaceae</taxon>
        <taxon>Mycolicibacterium</taxon>
    </lineage>
</organism>
<keyword evidence="2" id="KW-1185">Reference proteome</keyword>
<evidence type="ECO:0000313" key="1">
    <source>
        <dbReference type="EMBL" id="GFH05505.1"/>
    </source>
</evidence>
<reference evidence="1 2" key="1">
    <citation type="journal article" date="2019" name="Emerg. Microbes Infect.">
        <title>Comprehensive subspecies identification of 175 nontuberculous mycobacteria species based on 7547 genomic profiles.</title>
        <authorList>
            <person name="Matsumoto Y."/>
            <person name="Kinjo T."/>
            <person name="Motooka D."/>
            <person name="Nabeya D."/>
            <person name="Jung N."/>
            <person name="Uechi K."/>
            <person name="Horii T."/>
            <person name="Iida T."/>
            <person name="Fujita J."/>
            <person name="Nakamura S."/>
        </authorList>
    </citation>
    <scope>NUCLEOTIDE SEQUENCE [LARGE SCALE GENOMIC DNA]</scope>
    <source>
        <strain evidence="1 2">JCM 30996</strain>
    </source>
</reference>
<dbReference type="Proteomes" id="UP000465304">
    <property type="component" value="Unassembled WGS sequence"/>
</dbReference>
<evidence type="ECO:0000313" key="2">
    <source>
        <dbReference type="Proteomes" id="UP000465304"/>
    </source>
</evidence>
<name>A0A7I9ZWX1_9MYCO</name>
<protein>
    <submittedName>
        <fullName evidence="1">Uncharacterized protein</fullName>
    </submittedName>
</protein>
<comment type="caution">
    <text evidence="1">The sequence shown here is derived from an EMBL/GenBank/DDBJ whole genome shotgun (WGS) entry which is preliminary data.</text>
</comment>
<dbReference type="AlphaFoldDB" id="A0A7I9ZWX1"/>